<evidence type="ECO:0000313" key="3">
    <source>
        <dbReference type="Proteomes" id="UP001164042"/>
    </source>
</evidence>
<evidence type="ECO:0008006" key="4">
    <source>
        <dbReference type="Google" id="ProtNLM"/>
    </source>
</evidence>
<sequence length="556" mass="61316">MKKYKLTKFKNLFFLVIGILVLATLVVQVKADDVSKVTLELNSTNNGVPNRGAVYNAYNLDVAYQKILSGSIDESETKSASWKNVQNLALEDSTKKSNNEIRFTNGMAIGPGLKHNPEDTIATMEYLLRMGGFPLLLELNGKTEGIFFHQPDRGKAGNTFTNTQGDAVALVNPGLNVIMSGGGIFQQLVNVTADIHKINIDTANLDDRITISLQNVSQKDRTNFNRYVVSTEQDLFFKVKIDKDFNRKGGVLNFSSTTNLSIQSIEAPVDGPDIVVEAQEDAANVVNPSQHVSFPPLNQDLILNVRAKIIPTNIQKDTGNSMNLTVKSVDDNRIPVLATSPTATLSGINFAMVDTKSNHLSKGGEYLLGKKLNDKYQVYSSDQTWVDVESLNKIDSKQVTLLKGGNQYFIGMSETNIIPPSLNRFNYNAENNERINQSLIQIVGLSQGESYFLYPVKSAENQVLSKKAHPFTIFSNFKIGKNGSLLSVSSLSQAAIQNFDINTTIPDFQPGINEYNSLAVNELDQPIINPMLKIILPIILFCLLIVIIAVAMIRFL</sequence>
<protein>
    <recommendedName>
        <fullName evidence="4">Surface protein</fullName>
    </recommendedName>
</protein>
<dbReference type="AlphaFoldDB" id="A0AA46TVT0"/>
<gene>
    <name evidence="2" type="ORF">OF801_00825</name>
</gene>
<reference evidence="2" key="1">
    <citation type="submission" date="2022-10" db="EMBL/GenBank/DDBJ databases">
        <title>Genome assembly of Lactococcus garvieae isolates from cricket gut.</title>
        <authorList>
            <person name="Luecke A.R."/>
            <person name="Brown A.M.V."/>
            <person name="Wakeman C.A."/>
        </authorList>
    </citation>
    <scope>NUCLEOTIDE SEQUENCE</scope>
    <source>
        <strain evidence="2">Alexii-11_2</strain>
    </source>
</reference>
<accession>A0AA46TVT0</accession>
<keyword evidence="1" id="KW-1133">Transmembrane helix</keyword>
<feature type="transmembrane region" description="Helical" evidence="1">
    <location>
        <begin position="534"/>
        <end position="553"/>
    </location>
</feature>
<evidence type="ECO:0000256" key="1">
    <source>
        <dbReference type="SAM" id="Phobius"/>
    </source>
</evidence>
<dbReference type="RefSeq" id="WP_264308315.1">
    <property type="nucleotide sequence ID" value="NZ_CP109635.1"/>
</dbReference>
<keyword evidence="1" id="KW-0812">Transmembrane</keyword>
<name>A0AA46TVT0_9LACT</name>
<dbReference type="Proteomes" id="UP001164042">
    <property type="component" value="Chromosome"/>
</dbReference>
<evidence type="ECO:0000313" key="2">
    <source>
        <dbReference type="EMBL" id="UYT10516.1"/>
    </source>
</evidence>
<keyword evidence="1" id="KW-0472">Membrane</keyword>
<organism evidence="2 3">
    <name type="scientific">Lactococcus garvieae</name>
    <dbReference type="NCBI Taxonomy" id="1363"/>
    <lineage>
        <taxon>Bacteria</taxon>
        <taxon>Bacillati</taxon>
        <taxon>Bacillota</taxon>
        <taxon>Bacilli</taxon>
        <taxon>Lactobacillales</taxon>
        <taxon>Streptococcaceae</taxon>
        <taxon>Lactococcus</taxon>
    </lineage>
</organism>
<dbReference type="EMBL" id="CP109635">
    <property type="protein sequence ID" value="UYT10516.1"/>
    <property type="molecule type" value="Genomic_DNA"/>
</dbReference>
<proteinExistence type="predicted"/>